<dbReference type="RefSeq" id="WP_080022060.1">
    <property type="nucleotide sequence ID" value="NZ_LTAY01000026.1"/>
</dbReference>
<dbReference type="Pfam" id="PF01523">
    <property type="entry name" value="PmbA_TldD_1st"/>
    <property type="match status" value="1"/>
</dbReference>
<proteinExistence type="inferred from homology"/>
<evidence type="ECO:0000256" key="1">
    <source>
        <dbReference type="ARBA" id="ARBA00005836"/>
    </source>
</evidence>
<dbReference type="EMBL" id="LTAY01000026">
    <property type="protein sequence ID" value="OPX48998.1"/>
    <property type="molecule type" value="Genomic_DNA"/>
</dbReference>
<gene>
    <name evidence="5" type="primary">pmbA</name>
    <name evidence="5" type="ORF">CLTHE_07450</name>
</gene>
<organism evidence="5 6">
    <name type="scientific">Clostridium thermobutyricum DSM 4928</name>
    <dbReference type="NCBI Taxonomy" id="1121339"/>
    <lineage>
        <taxon>Bacteria</taxon>
        <taxon>Bacillati</taxon>
        <taxon>Bacillota</taxon>
        <taxon>Clostridia</taxon>
        <taxon>Eubacteriales</taxon>
        <taxon>Clostridiaceae</taxon>
        <taxon>Clostridium</taxon>
    </lineage>
</organism>
<dbReference type="Pfam" id="PF19290">
    <property type="entry name" value="PmbA_TldD_2nd"/>
    <property type="match status" value="1"/>
</dbReference>
<dbReference type="Gene3D" id="3.30.2290.10">
    <property type="entry name" value="PmbA/TldD superfamily"/>
    <property type="match status" value="1"/>
</dbReference>
<dbReference type="EC" id="3.4.-.-" evidence="5"/>
<keyword evidence="5" id="KW-0482">Metalloprotease</keyword>
<evidence type="ECO:0000259" key="2">
    <source>
        <dbReference type="Pfam" id="PF01523"/>
    </source>
</evidence>
<dbReference type="InterPro" id="IPR036059">
    <property type="entry name" value="TldD/PmbA_sf"/>
</dbReference>
<evidence type="ECO:0000313" key="5">
    <source>
        <dbReference type="EMBL" id="OPX48998.1"/>
    </source>
</evidence>
<evidence type="ECO:0000313" key="6">
    <source>
        <dbReference type="Proteomes" id="UP000191448"/>
    </source>
</evidence>
<dbReference type="InterPro" id="IPR045570">
    <property type="entry name" value="Metalloprtase-TldD/E_cen_dom"/>
</dbReference>
<dbReference type="OrthoDB" id="9803618at2"/>
<dbReference type="Proteomes" id="UP000191448">
    <property type="component" value="Unassembled WGS sequence"/>
</dbReference>
<dbReference type="InterPro" id="IPR047657">
    <property type="entry name" value="PmbA"/>
</dbReference>
<keyword evidence="5" id="KW-0378">Hydrolase</keyword>
<dbReference type="GO" id="GO:0006508">
    <property type="term" value="P:proteolysis"/>
    <property type="evidence" value="ECO:0007669"/>
    <property type="project" value="UniProtKB-KW"/>
</dbReference>
<name>A0A1V4SXY5_9CLOT</name>
<dbReference type="GO" id="GO:0005829">
    <property type="term" value="C:cytosol"/>
    <property type="evidence" value="ECO:0007669"/>
    <property type="project" value="TreeGrafter"/>
</dbReference>
<dbReference type="InterPro" id="IPR002510">
    <property type="entry name" value="Metalloprtase-TldD/E_N"/>
</dbReference>
<feature type="domain" description="Metalloprotease TldD/E central" evidence="4">
    <location>
        <begin position="114"/>
        <end position="216"/>
    </location>
</feature>
<protein>
    <submittedName>
        <fullName evidence="5">Metalloprotease PmbA</fullName>
        <ecNumber evidence="5">3.4.-.-</ecNumber>
    </submittedName>
</protein>
<dbReference type="GO" id="GO:0008237">
    <property type="term" value="F:metallopeptidase activity"/>
    <property type="evidence" value="ECO:0007669"/>
    <property type="project" value="UniProtKB-KW"/>
</dbReference>
<reference evidence="5 6" key="1">
    <citation type="submission" date="2016-02" db="EMBL/GenBank/DDBJ databases">
        <title>Genome sequence of Clostridium thermobutyricum DSM 4928.</title>
        <authorList>
            <person name="Poehlein A."/>
            <person name="Daniel R."/>
        </authorList>
    </citation>
    <scope>NUCLEOTIDE SEQUENCE [LARGE SCALE GENOMIC DNA]</scope>
    <source>
        <strain evidence="5 6">DSM 4928</strain>
    </source>
</reference>
<dbReference type="Pfam" id="PF19289">
    <property type="entry name" value="PmbA_TldD_3rd"/>
    <property type="match status" value="1"/>
</dbReference>
<dbReference type="InterPro" id="IPR045569">
    <property type="entry name" value="Metalloprtase-TldD/E_C"/>
</dbReference>
<dbReference type="AlphaFoldDB" id="A0A1V4SXY5"/>
<evidence type="ECO:0000259" key="3">
    <source>
        <dbReference type="Pfam" id="PF19289"/>
    </source>
</evidence>
<evidence type="ECO:0000259" key="4">
    <source>
        <dbReference type="Pfam" id="PF19290"/>
    </source>
</evidence>
<dbReference type="InterPro" id="IPR035068">
    <property type="entry name" value="TldD/PmbA_N"/>
</dbReference>
<accession>A0A1V4SXY5</accession>
<comment type="similarity">
    <text evidence="1">Belongs to the peptidase U62 family.</text>
</comment>
<feature type="domain" description="Metalloprotease TldD/E C-terminal" evidence="3">
    <location>
        <begin position="225"/>
        <end position="446"/>
    </location>
</feature>
<keyword evidence="5" id="KW-0645">Protease</keyword>
<dbReference type="SUPFAM" id="SSF111283">
    <property type="entry name" value="Putative modulator of DNA gyrase, PmbA/TldD"/>
    <property type="match status" value="1"/>
</dbReference>
<comment type="caution">
    <text evidence="5">The sequence shown here is derived from an EMBL/GenBank/DDBJ whole genome shotgun (WGS) entry which is preliminary data.</text>
</comment>
<feature type="domain" description="Metalloprotease TldD/E N-terminal" evidence="2">
    <location>
        <begin position="23"/>
        <end position="86"/>
    </location>
</feature>
<dbReference type="PANTHER" id="PTHR43421">
    <property type="entry name" value="METALLOPROTEASE PMBA"/>
    <property type="match status" value="1"/>
</dbReference>
<dbReference type="PANTHER" id="PTHR43421:SF1">
    <property type="entry name" value="METALLOPROTEASE PMBA"/>
    <property type="match status" value="1"/>
</dbReference>
<sequence length="447" mass="49489">MEFKEFKEKLFNRSREEGLEEFEIYFSDKESLSINIYKEEVEKYSLNKSFGVSFRAKINEKMGYSYTEIIDEASIDMLINNAKAAALYIEDDDKQFIYEGDKEYSKVENYHPQLENIEADKLIELGIQMEKECKKESDKIANFGGCGIGYVNVKYGLMNSKGLELTDKSNLLTAYIVPILDIDDVKYDGFGYAVAKSVEDVNPNKIAKMAIKEAMDKVGAKTIESKKYKTVIKNEAMVSLLQSFWSIFDGDLAQKGISLLGGKEGEVIASDKLTIIDNPLMKDGLASVAFDDEGVATFKKSIIENGKLVTLLHNLKTANKANRKSTGSGFKNSYASPVSVGPTNFYIEEGTTTFEQLLEEVKDGLIVTEFSGLHSGANSITGDFSLAAKGFLIVDGKQGRPVEQITVAGNFFELLKNIQVVCSDIKFPMTSFGSPSIYVGEMSVAGE</sequence>